<feature type="chain" id="PRO_5035156530" description="DUF4832 domain-containing protein" evidence="1">
    <location>
        <begin position="29"/>
        <end position="586"/>
    </location>
</feature>
<dbReference type="InterPro" id="IPR032267">
    <property type="entry name" value="DUF4832"/>
</dbReference>
<protein>
    <recommendedName>
        <fullName evidence="6">DUF4832 domain-containing protein</fullName>
    </recommendedName>
</protein>
<evidence type="ECO:0000259" key="3">
    <source>
        <dbReference type="Pfam" id="PF16173"/>
    </source>
</evidence>
<accession>A0A8J4DST8</accession>
<dbReference type="RefSeq" id="WP_203901711.1">
    <property type="nucleotide sequence ID" value="NZ_BOPF01000019.1"/>
</dbReference>
<keyword evidence="5" id="KW-1185">Reference proteome</keyword>
<evidence type="ECO:0008006" key="6">
    <source>
        <dbReference type="Google" id="ProtNLM"/>
    </source>
</evidence>
<feature type="signal peptide" evidence="1">
    <location>
        <begin position="1"/>
        <end position="28"/>
    </location>
</feature>
<evidence type="ECO:0000256" key="1">
    <source>
        <dbReference type="SAM" id="SignalP"/>
    </source>
</evidence>
<feature type="domain" description="DUF4832" evidence="2">
    <location>
        <begin position="367"/>
        <end position="566"/>
    </location>
</feature>
<dbReference type="AlphaFoldDB" id="A0A8J4DST8"/>
<reference evidence="4" key="1">
    <citation type="submission" date="2021-01" db="EMBL/GenBank/DDBJ databases">
        <title>Whole genome shotgun sequence of Virgisporangium aliadipatigenens NBRC 105644.</title>
        <authorList>
            <person name="Komaki H."/>
            <person name="Tamura T."/>
        </authorList>
    </citation>
    <scope>NUCLEOTIDE SEQUENCE</scope>
    <source>
        <strain evidence="4">NBRC 105644</strain>
    </source>
</reference>
<keyword evidence="1" id="KW-0732">Signal</keyword>
<sequence>MSRKRIAAILVAACALSLVAFRVLPASAQITGQSATNTASTVTYTYRYTGSPAFLRVYVDTDRNAATGYAGGGVGAEFLLENAALYRHNGSGWSWTQVATVTHSGSGGTATWTVNRADLGETATPNDADLVFQTESPLDTSAKYTHVYSGGGTSPSPSTGPGTPGTVTYQADGTVFANPERGFYHHTTDCDAADFNQATLTGYRTNENISLVMCIFYLASFKNSAISADALARFQRQADTVRAAGLKMIVRFAYTTSEAGDDAPVSRVLQHLDQLAPYLRNNVDVIHVVQAGFVGAWGEWWYTQNFGNAGNVTQADWANRKAVVDKLLSVLPSQRMVQLRTPKFKRTLYGTTPVSSGQAYGGSTLARVGHHNDCFLASADDFGTYENPSVEYPYLASDTQFVAMGGETCAPNAPRSECATATQEMAQFHWNYLNADYRPEVLSSWSGCIADVRRNLGHRFQLTTGTYPTTASGTLAVRFAVRNVGYAAPFNPRGLELVLRNTSTGTVYKRQLSADPRRWASGGTSTVDQTVSLSGVPAGSYRLLLNLPDGASSLASRPEYSLRLANTGVWEPATGFNDLQHTVTVS</sequence>
<feature type="domain" description="DUF4874" evidence="3">
    <location>
        <begin position="178"/>
        <end position="343"/>
    </location>
</feature>
<dbReference type="EMBL" id="BOPF01000019">
    <property type="protein sequence ID" value="GIJ48223.1"/>
    <property type="molecule type" value="Genomic_DNA"/>
</dbReference>
<evidence type="ECO:0000259" key="2">
    <source>
        <dbReference type="Pfam" id="PF16116"/>
    </source>
</evidence>
<name>A0A8J4DST8_9ACTN</name>
<dbReference type="Pfam" id="PF16173">
    <property type="entry name" value="DUF4874"/>
    <property type="match status" value="1"/>
</dbReference>
<dbReference type="Proteomes" id="UP000619260">
    <property type="component" value="Unassembled WGS sequence"/>
</dbReference>
<dbReference type="Pfam" id="PF16116">
    <property type="entry name" value="DUF4832"/>
    <property type="match status" value="1"/>
</dbReference>
<organism evidence="4 5">
    <name type="scientific">Virgisporangium aliadipatigenens</name>
    <dbReference type="NCBI Taxonomy" id="741659"/>
    <lineage>
        <taxon>Bacteria</taxon>
        <taxon>Bacillati</taxon>
        <taxon>Actinomycetota</taxon>
        <taxon>Actinomycetes</taxon>
        <taxon>Micromonosporales</taxon>
        <taxon>Micromonosporaceae</taxon>
        <taxon>Virgisporangium</taxon>
    </lineage>
</organism>
<gene>
    <name evidence="4" type="ORF">Val02_51090</name>
</gene>
<dbReference type="InterPro" id="IPR032379">
    <property type="entry name" value="DUF4874"/>
</dbReference>
<evidence type="ECO:0000313" key="5">
    <source>
        <dbReference type="Proteomes" id="UP000619260"/>
    </source>
</evidence>
<evidence type="ECO:0000313" key="4">
    <source>
        <dbReference type="EMBL" id="GIJ48223.1"/>
    </source>
</evidence>
<proteinExistence type="predicted"/>
<comment type="caution">
    <text evidence="4">The sequence shown here is derived from an EMBL/GenBank/DDBJ whole genome shotgun (WGS) entry which is preliminary data.</text>
</comment>